<keyword evidence="5 6" id="KW-0472">Membrane</keyword>
<feature type="binding site" evidence="6">
    <location>
        <position position="352"/>
    </location>
    <ligand>
        <name>Zn(2+)</name>
        <dbReference type="ChEBI" id="CHEBI:29105"/>
    </ligand>
</feature>
<feature type="binding site" evidence="6">
    <location>
        <position position="529"/>
    </location>
    <ligand>
        <name>Zn(2+)</name>
        <dbReference type="ChEBI" id="CHEBI:29105"/>
    </ligand>
</feature>
<dbReference type="HAMAP" id="MF_01871">
    <property type="entry name" value="DabA"/>
    <property type="match status" value="1"/>
</dbReference>
<feature type="binding site" evidence="6">
    <location>
        <position position="354"/>
    </location>
    <ligand>
        <name>Zn(2+)</name>
        <dbReference type="ChEBI" id="CHEBI:29105"/>
    </ligand>
</feature>
<comment type="similarity">
    <text evidence="6">Belongs to the inorganic carbon transporter (TC 9.A.2) DabA family.</text>
</comment>
<comment type="subunit">
    <text evidence="6">Forms a complex with DabB.</text>
</comment>
<evidence type="ECO:0000313" key="7">
    <source>
        <dbReference type="EMBL" id="BDX03923.1"/>
    </source>
</evidence>
<dbReference type="EMBL" id="AP027271">
    <property type="protein sequence ID" value="BDX03923.1"/>
    <property type="molecule type" value="Genomic_DNA"/>
</dbReference>
<dbReference type="PANTHER" id="PTHR38344">
    <property type="entry name" value="UPF0753 PROTEIN AQ_863"/>
    <property type="match status" value="1"/>
</dbReference>
<evidence type="ECO:0000256" key="6">
    <source>
        <dbReference type="HAMAP-Rule" id="MF_01871"/>
    </source>
</evidence>
<comment type="function">
    <text evidence="6">Part of an energy-coupled inorganic carbon pump.</text>
</comment>
<evidence type="ECO:0000256" key="4">
    <source>
        <dbReference type="ARBA" id="ARBA00022833"/>
    </source>
</evidence>
<evidence type="ECO:0000313" key="8">
    <source>
        <dbReference type="Proteomes" id="UP001307608"/>
    </source>
</evidence>
<sequence length="821" mass="92860">MDIKTTSTLNMQQKDLLLDAANTIAPHWPLDKLIAVNPLWSWVHRSFDEAANTLSALAGIKTYLPIDTYRSWFNEGRISQDCLVKAAQHYDLNVAPEALLEALSQTNSQPHDQPIPWRNLADLADQQRPANKMSWHDEITHQVSQFCAAHYQQQSPTLRQQNLDSELDLYSHWLEVTNEDKGLSIIMGESKLTDFFHLLPSDKDALFALVIEELALDDQALHFYAQALLQDINGWSSYLAYLNWSKDDNNDSLAHENHVASLLAIKMAWEWVIWRYLKHTSPELHTAIESNWSAQKVAIPELIQAHHKALLPPKIWALALEYSEQSALNRTLKAKKPSLENSSRPELQAIFCIDVRSEVFRRVLEKQSDHIQTLGFAGFFGLPIEYQAKDSHYARPQLPGLLSASITVTECTSDQDHVHHQQKEARWHRWGHAAPASFSMVESMGWWYAFKMFKQTIFSKRQEHPANRLAPNTGWELTQQGVALTDQDKANLAKGILDALKLTHYAPIVMLVGHGSHTSNNLHAAGLECGACGGQSGEVNVRVLASLLNDSKVRALLNDMDIHIPSDTRFVPALHNTTTDQITCFDQIKGSKGSDSKIAIGLKETGWFDKAKSAAQQERAAKLDTSLLNASDKQRSKAFTKRANDWSQVNPEWGLANNQAFIIAPRQQTRHLDLQGRSFLHDYDQHNDPDFSILERILTAPMLVTHWINMQYNLSVTDNFKFGCGNKVLHNAVGGNIGVFEGNGGDLRIGLSMQSLHNGQQWMHTPVRLAVYVAAPKTAIEQIAAKHDIVRQLIDNGWLYLFHWEGDNIQRFYQQQWQAPE</sequence>
<comment type="subcellular location">
    <subcellularLocation>
        <location evidence="6">Cell membrane</location>
        <topology evidence="6">Peripheral membrane protein</topology>
    </subcellularLocation>
</comment>
<protein>
    <recommendedName>
        <fullName evidence="6">Probable inorganic carbon transporter subunit DabA</fullName>
    </recommendedName>
</protein>
<evidence type="ECO:0000256" key="3">
    <source>
        <dbReference type="ARBA" id="ARBA00022723"/>
    </source>
</evidence>
<dbReference type="PANTHER" id="PTHR38344:SF1">
    <property type="entry name" value="INORGANIC CARBON TRANSPORTER SUBUNIT DABA-RELATED"/>
    <property type="match status" value="1"/>
</dbReference>
<evidence type="ECO:0000256" key="5">
    <source>
        <dbReference type="ARBA" id="ARBA00023136"/>
    </source>
</evidence>
<reference evidence="7 8" key="1">
    <citation type="submission" date="2023-01" db="EMBL/GenBank/DDBJ databases">
        <title>Complete genome sequence of Marinomonas pontica strain 200518_36.</title>
        <authorList>
            <person name="Ueki S."/>
            <person name="Gajardo G."/>
            <person name="Maruyama F."/>
        </authorList>
    </citation>
    <scope>NUCLEOTIDE SEQUENCE [LARGE SCALE GENOMIC DNA]</scope>
    <source>
        <strain evidence="7 8">200518_36</strain>
    </source>
</reference>
<dbReference type="Proteomes" id="UP001307608">
    <property type="component" value="Chromosome"/>
</dbReference>
<keyword evidence="3 6" id="KW-0479">Metal-binding</keyword>
<accession>A0ABN6WSB7</accession>
<dbReference type="InterPro" id="IPR018752">
    <property type="entry name" value="DabA"/>
</dbReference>
<dbReference type="Pfam" id="PF10070">
    <property type="entry name" value="DabA"/>
    <property type="match status" value="1"/>
</dbReference>
<keyword evidence="8" id="KW-1185">Reference proteome</keyword>
<keyword evidence="2 6" id="KW-1003">Cell membrane</keyword>
<proteinExistence type="inferred from homology"/>
<keyword evidence="4 6" id="KW-0862">Zinc</keyword>
<organism evidence="7 8">
    <name type="scientific">Marinomonas pontica</name>
    <dbReference type="NCBI Taxonomy" id="264739"/>
    <lineage>
        <taxon>Bacteria</taxon>
        <taxon>Pseudomonadati</taxon>
        <taxon>Pseudomonadota</taxon>
        <taxon>Gammaproteobacteria</taxon>
        <taxon>Oceanospirillales</taxon>
        <taxon>Oceanospirillaceae</taxon>
        <taxon>Marinomonas</taxon>
    </lineage>
</organism>
<gene>
    <name evidence="6" type="primary">dabA</name>
    <name evidence="7" type="ORF">MACH16_26710</name>
</gene>
<feature type="binding site" evidence="6">
    <location>
        <position position="514"/>
    </location>
    <ligand>
        <name>Zn(2+)</name>
        <dbReference type="ChEBI" id="CHEBI:29105"/>
    </ligand>
</feature>
<comment type="cofactor">
    <cofactor evidence="6">
        <name>Zn(2+)</name>
        <dbReference type="ChEBI" id="CHEBI:29105"/>
    </cofactor>
</comment>
<evidence type="ECO:0000256" key="2">
    <source>
        <dbReference type="ARBA" id="ARBA00022475"/>
    </source>
</evidence>
<evidence type="ECO:0000256" key="1">
    <source>
        <dbReference type="ARBA" id="ARBA00022448"/>
    </source>
</evidence>
<dbReference type="RefSeq" id="WP_338268796.1">
    <property type="nucleotide sequence ID" value="NZ_AP027271.1"/>
</dbReference>
<keyword evidence="1 6" id="KW-0813">Transport</keyword>
<name>A0ABN6WSB7_9GAMM</name>